<dbReference type="EMBL" id="JANPWB010000009">
    <property type="protein sequence ID" value="KAJ1157094.1"/>
    <property type="molecule type" value="Genomic_DNA"/>
</dbReference>
<sequence length="82" mass="9439">MRCFRDGEFFTDSDSVPLTVQGPRTRVGSPPTSNVFTKHRLQTMVSGHHAVRQWKAYLHVCFTTQLQMHHMACIPLNRSLQI</sequence>
<evidence type="ECO:0000313" key="2">
    <source>
        <dbReference type="Proteomes" id="UP001066276"/>
    </source>
</evidence>
<protein>
    <submittedName>
        <fullName evidence="1">Uncharacterized protein</fullName>
    </submittedName>
</protein>
<keyword evidence="2" id="KW-1185">Reference proteome</keyword>
<proteinExistence type="predicted"/>
<dbReference type="AlphaFoldDB" id="A0AAV7RWB2"/>
<comment type="caution">
    <text evidence="1">The sequence shown here is derived from an EMBL/GenBank/DDBJ whole genome shotgun (WGS) entry which is preliminary data.</text>
</comment>
<evidence type="ECO:0000313" key="1">
    <source>
        <dbReference type="EMBL" id="KAJ1157094.1"/>
    </source>
</evidence>
<name>A0AAV7RWB2_PLEWA</name>
<gene>
    <name evidence="1" type="ORF">NDU88_009809</name>
</gene>
<organism evidence="1 2">
    <name type="scientific">Pleurodeles waltl</name>
    <name type="common">Iberian ribbed newt</name>
    <dbReference type="NCBI Taxonomy" id="8319"/>
    <lineage>
        <taxon>Eukaryota</taxon>
        <taxon>Metazoa</taxon>
        <taxon>Chordata</taxon>
        <taxon>Craniata</taxon>
        <taxon>Vertebrata</taxon>
        <taxon>Euteleostomi</taxon>
        <taxon>Amphibia</taxon>
        <taxon>Batrachia</taxon>
        <taxon>Caudata</taxon>
        <taxon>Salamandroidea</taxon>
        <taxon>Salamandridae</taxon>
        <taxon>Pleurodelinae</taxon>
        <taxon>Pleurodeles</taxon>
    </lineage>
</organism>
<reference evidence="1" key="1">
    <citation type="journal article" date="2022" name="bioRxiv">
        <title>Sequencing and chromosome-scale assembly of the giantPleurodeles waltlgenome.</title>
        <authorList>
            <person name="Brown T."/>
            <person name="Elewa A."/>
            <person name="Iarovenko S."/>
            <person name="Subramanian E."/>
            <person name="Araus A.J."/>
            <person name="Petzold A."/>
            <person name="Susuki M."/>
            <person name="Suzuki K.-i.T."/>
            <person name="Hayashi T."/>
            <person name="Toyoda A."/>
            <person name="Oliveira C."/>
            <person name="Osipova E."/>
            <person name="Leigh N.D."/>
            <person name="Simon A."/>
            <person name="Yun M.H."/>
        </authorList>
    </citation>
    <scope>NUCLEOTIDE SEQUENCE</scope>
    <source>
        <strain evidence="1">20211129_DDA</strain>
        <tissue evidence="1">Liver</tissue>
    </source>
</reference>
<accession>A0AAV7RWB2</accession>
<dbReference type="Proteomes" id="UP001066276">
    <property type="component" value="Chromosome 5"/>
</dbReference>